<evidence type="ECO:0000313" key="1">
    <source>
        <dbReference type="EMBL" id="KAG9224075.1"/>
    </source>
</evidence>
<evidence type="ECO:0000313" key="2">
    <source>
        <dbReference type="Proteomes" id="UP000824881"/>
    </source>
</evidence>
<comment type="caution">
    <text evidence="1">The sequence shown here is derived from an EMBL/GenBank/DDBJ whole genome shotgun (WGS) entry which is preliminary data.</text>
</comment>
<accession>A0ACB7J1I0</accession>
<reference evidence="1 2" key="1">
    <citation type="journal article" date="2021" name="Appl. Environ. Microbiol.">
        <title>Genetic linkage and physical mapping for an oyster mushroom Pleurotus cornucopiae and QTL analysis for the trait cap color.</title>
        <authorList>
            <person name="Zhang Y."/>
            <person name="Gao W."/>
            <person name="Sonnenberg A."/>
            <person name="Chen Q."/>
            <person name="Zhang J."/>
            <person name="Huang C."/>
        </authorList>
    </citation>
    <scope>NUCLEOTIDE SEQUENCE [LARGE SCALE GENOMIC DNA]</scope>
    <source>
        <strain evidence="1">CCMSSC00406</strain>
    </source>
</reference>
<gene>
    <name evidence="1" type="ORF">CCMSSC00406_0010009</name>
</gene>
<keyword evidence="2" id="KW-1185">Reference proteome</keyword>
<sequence>MVWVSNQSGLDANVSITKLLNPGGSAANYVVPANLPDAWARNRWGRSKGPETATVTLNGRSYNLTVQPMDYVIIHTDALIVLPSTARANLTSKKVRDEREPHRWLIGVSFDQCHVINALVPPPPSPSPPSRTSAFDIAAGIEPPGRLTFPVPSRPWSSSASTDSYSLASSSNSQSFRTDTDTESYLSVEAAREMETSMDAEMPTSPPRVYVEPPVPDPFLVDDPEDPMSEEESEASPASESSQVFTTMRSEETLVKSPHSEPNKHLPPPPPQEDQEEAPTISLPALILPTMFLPIPNTSPLTTLLNKYIPPGERPVRDLTGEWQRSDFHTLVMTNSWRALARMARDRMVNTDPEEIALILSLWYIRLASLARLRLFNQTSAECTNLFSVLNAIEPPSIRKYVFERILPFELEVMQARLKYWTGDHMSYLDALNVLLQKCRISARGAKDEVTVSMWKERGARMCLIIASQLVEMKDFASATKLLEPLCLQEDSNTSSPALRSSIARIYLQAGYVQMAAKHFDIVEKDTTAESALKDMNKALLASANGEWEAASNALKKALSEDKDNFAAVNNLAVALLSQGKLKEGIDVLETAMKASPSAVVVAEPFLFNLSTLYELRSGNALDKKRELLLEVAKWSGDGLKTACLKMPTS</sequence>
<name>A0ACB7J1I0_PLECO</name>
<dbReference type="EMBL" id="WQMT02000004">
    <property type="protein sequence ID" value="KAG9224075.1"/>
    <property type="molecule type" value="Genomic_DNA"/>
</dbReference>
<dbReference type="Proteomes" id="UP000824881">
    <property type="component" value="Unassembled WGS sequence"/>
</dbReference>
<proteinExistence type="predicted"/>
<organism evidence="1 2">
    <name type="scientific">Pleurotus cornucopiae</name>
    <name type="common">Cornucopia mushroom</name>
    <dbReference type="NCBI Taxonomy" id="5321"/>
    <lineage>
        <taxon>Eukaryota</taxon>
        <taxon>Fungi</taxon>
        <taxon>Dikarya</taxon>
        <taxon>Basidiomycota</taxon>
        <taxon>Agaricomycotina</taxon>
        <taxon>Agaricomycetes</taxon>
        <taxon>Agaricomycetidae</taxon>
        <taxon>Agaricales</taxon>
        <taxon>Pleurotineae</taxon>
        <taxon>Pleurotaceae</taxon>
        <taxon>Pleurotus</taxon>
    </lineage>
</organism>
<protein>
    <submittedName>
        <fullName evidence="1">Uncharacterized protein</fullName>
    </submittedName>
</protein>